<dbReference type="PANTHER" id="PTHR40057">
    <property type="entry name" value="SLR1162 PROTEIN"/>
    <property type="match status" value="1"/>
</dbReference>
<keyword evidence="1" id="KW-1133">Transmembrane helix</keyword>
<keyword evidence="3" id="KW-0560">Oxidoreductase</keyword>
<feature type="transmembrane region" description="Helical" evidence="1">
    <location>
        <begin position="301"/>
        <end position="320"/>
    </location>
</feature>
<comment type="caution">
    <text evidence="3">The sequence shown here is derived from an EMBL/GenBank/DDBJ whole genome shotgun (WGS) entry which is preliminary data.</text>
</comment>
<feature type="transmembrane region" description="Helical" evidence="1">
    <location>
        <begin position="258"/>
        <end position="281"/>
    </location>
</feature>
<dbReference type="EMBL" id="JBITDC010000013">
    <property type="protein sequence ID" value="MFI5679015.1"/>
    <property type="molecule type" value="Genomic_DNA"/>
</dbReference>
<feature type="domain" description="ABM" evidence="2">
    <location>
        <begin position="114"/>
        <end position="203"/>
    </location>
</feature>
<keyword evidence="4" id="KW-1185">Reference proteome</keyword>
<keyword evidence="1" id="KW-0472">Membrane</keyword>
<dbReference type="Gene3D" id="3.30.70.100">
    <property type="match status" value="2"/>
</dbReference>
<dbReference type="InterPro" id="IPR011008">
    <property type="entry name" value="Dimeric_a/b-barrel"/>
</dbReference>
<reference evidence="3 4" key="1">
    <citation type="submission" date="2024-10" db="EMBL/GenBank/DDBJ databases">
        <title>The Natural Products Discovery Center: Release of the First 8490 Sequenced Strains for Exploring Actinobacteria Biosynthetic Diversity.</title>
        <authorList>
            <person name="Kalkreuter E."/>
            <person name="Kautsar S.A."/>
            <person name="Yang D."/>
            <person name="Bader C.D."/>
            <person name="Teijaro C.N."/>
            <person name="Fluegel L."/>
            <person name="Davis C.M."/>
            <person name="Simpson J.R."/>
            <person name="Lauterbach L."/>
            <person name="Steele A.D."/>
            <person name="Gui C."/>
            <person name="Meng S."/>
            <person name="Li G."/>
            <person name="Viehrig K."/>
            <person name="Ye F."/>
            <person name="Su P."/>
            <person name="Kiefer A.F."/>
            <person name="Nichols A."/>
            <person name="Cepeda A.J."/>
            <person name="Yan W."/>
            <person name="Fan B."/>
            <person name="Jiang Y."/>
            <person name="Adhikari A."/>
            <person name="Zheng C.-J."/>
            <person name="Schuster L."/>
            <person name="Cowan T.M."/>
            <person name="Smanski M.J."/>
            <person name="Chevrette M.G."/>
            <person name="De Carvalho L.P.S."/>
            <person name="Shen B."/>
        </authorList>
    </citation>
    <scope>NUCLEOTIDE SEQUENCE [LARGE SCALE GENOMIC DNA]</scope>
    <source>
        <strain evidence="3 4">NPDC051599</strain>
    </source>
</reference>
<dbReference type="Pfam" id="PF03992">
    <property type="entry name" value="ABM"/>
    <property type="match status" value="2"/>
</dbReference>
<keyword evidence="3" id="KW-0503">Monooxygenase</keyword>
<feature type="domain" description="ABM" evidence="2">
    <location>
        <begin position="14"/>
        <end position="103"/>
    </location>
</feature>
<dbReference type="SUPFAM" id="SSF54909">
    <property type="entry name" value="Dimeric alpha+beta barrel"/>
    <property type="match status" value="2"/>
</dbReference>
<dbReference type="InterPro" id="IPR038762">
    <property type="entry name" value="ABM_predict"/>
</dbReference>
<accession>A0ABW7YA85</accession>
<dbReference type="Proteomes" id="UP001612415">
    <property type="component" value="Unassembled WGS sequence"/>
</dbReference>
<dbReference type="RefSeq" id="WP_398659517.1">
    <property type="nucleotide sequence ID" value="NZ_JBITDC010000013.1"/>
</dbReference>
<dbReference type="InterPro" id="IPR007138">
    <property type="entry name" value="ABM_dom"/>
</dbReference>
<evidence type="ECO:0000259" key="2">
    <source>
        <dbReference type="PROSITE" id="PS51725"/>
    </source>
</evidence>
<proteinExistence type="predicted"/>
<protein>
    <submittedName>
        <fullName evidence="3">Antibiotic biosynthesis monooxygenase</fullName>
    </submittedName>
</protein>
<evidence type="ECO:0000313" key="3">
    <source>
        <dbReference type="EMBL" id="MFI5679015.1"/>
    </source>
</evidence>
<keyword evidence="1" id="KW-0812">Transmembrane</keyword>
<dbReference type="GO" id="GO:0004497">
    <property type="term" value="F:monooxygenase activity"/>
    <property type="evidence" value="ECO:0007669"/>
    <property type="project" value="UniProtKB-KW"/>
</dbReference>
<gene>
    <name evidence="3" type="ORF">ACIA8P_30905</name>
</gene>
<evidence type="ECO:0000256" key="1">
    <source>
        <dbReference type="SAM" id="Phobius"/>
    </source>
</evidence>
<name>A0ABW7YA85_STRCE</name>
<sequence length="322" mass="36296">MSASANRGRGAAGATVVTSQKVVPGREEDYKRWQEQVNRAVRAFDGFEGTELYPPDSAEDNQWVVVFRFSDVDRLSAWLGSATRRELVDDGRNLFEGEPSQEVLRGGRPAQEAVTAVVSHTVRPGREQDFERWQDKVLRAQQKFPGFMGSELFAPVEGIQDRWVVVFRFNTREHLDRWLQSDVRRKLLEEGREYFADYDVREIASAFSGWFRFGEGEQAGVPPNWKQAMSVLLALYPTVMVLNLTVGRALTHVGIAGYLGLFISNVLSVAILTWLLMPLVVNRSLAFWLAPDRPRSRRTDLVGAVVVMVCYVALLAVFALTV</sequence>
<feature type="transmembrane region" description="Helical" evidence="1">
    <location>
        <begin position="228"/>
        <end position="246"/>
    </location>
</feature>
<dbReference type="PANTHER" id="PTHR40057:SF1">
    <property type="entry name" value="SLR1162 PROTEIN"/>
    <property type="match status" value="1"/>
</dbReference>
<evidence type="ECO:0000313" key="4">
    <source>
        <dbReference type="Proteomes" id="UP001612415"/>
    </source>
</evidence>
<dbReference type="PROSITE" id="PS51725">
    <property type="entry name" value="ABM"/>
    <property type="match status" value="2"/>
</dbReference>
<organism evidence="3 4">
    <name type="scientific">Streptomyces cellulosae</name>
    <dbReference type="NCBI Taxonomy" id="1968"/>
    <lineage>
        <taxon>Bacteria</taxon>
        <taxon>Bacillati</taxon>
        <taxon>Actinomycetota</taxon>
        <taxon>Actinomycetes</taxon>
        <taxon>Kitasatosporales</taxon>
        <taxon>Streptomycetaceae</taxon>
        <taxon>Streptomyces</taxon>
    </lineage>
</organism>